<evidence type="ECO:0000313" key="1">
    <source>
        <dbReference type="EMBL" id="QNO47547.1"/>
    </source>
</evidence>
<gene>
    <name evidence="1" type="ORF">GGGHDLIA_00037</name>
</gene>
<reference evidence="1" key="1">
    <citation type="submission" date="2020-06" db="EMBL/GenBank/DDBJ databases">
        <title>Unique genomic features of the anaerobic methanotrophic archaea.</title>
        <authorList>
            <person name="Chadwick G.L."/>
            <person name="Skennerton C.T."/>
            <person name="Laso-Perez R."/>
            <person name="Leu A.O."/>
            <person name="Speth D.R."/>
            <person name="Yu H."/>
            <person name="Morgan-Lang C."/>
            <person name="Hatzenpichler R."/>
            <person name="Goudeau D."/>
            <person name="Malmstrom R."/>
            <person name="Brazelton W.J."/>
            <person name="Woyke T."/>
            <person name="Hallam S.J."/>
            <person name="Tyson G.W."/>
            <person name="Wegener G."/>
            <person name="Boetius A."/>
            <person name="Orphan V."/>
        </authorList>
    </citation>
    <scope>NUCLEOTIDE SEQUENCE</scope>
</reference>
<protein>
    <recommendedName>
        <fullName evidence="2">Cytochrome c domain-containing protein</fullName>
    </recommendedName>
</protein>
<organism evidence="1">
    <name type="scientific">Candidatus Methanogaster sp. ANME-2c ERB4</name>
    <dbReference type="NCBI Taxonomy" id="2759911"/>
    <lineage>
        <taxon>Archaea</taxon>
        <taxon>Methanobacteriati</taxon>
        <taxon>Methanobacteriota</taxon>
        <taxon>Stenosarchaea group</taxon>
        <taxon>Methanomicrobia</taxon>
        <taxon>Methanosarcinales</taxon>
        <taxon>ANME-2 cluster</taxon>
        <taxon>Candidatus Methanogasteraceae</taxon>
        <taxon>Candidatus Methanogaster</taxon>
    </lineage>
</organism>
<dbReference type="EMBL" id="MT631265">
    <property type="protein sequence ID" value="QNO47547.1"/>
    <property type="molecule type" value="Genomic_DNA"/>
</dbReference>
<name>A0A7G9YHR3_9EURY</name>
<evidence type="ECO:0008006" key="2">
    <source>
        <dbReference type="Google" id="ProtNLM"/>
    </source>
</evidence>
<accession>A0A7G9YHR3</accession>
<dbReference type="AlphaFoldDB" id="A0A7G9YHR3"/>
<proteinExistence type="predicted"/>
<sequence>MNGLPIEETYDEWLESPYNTGDPDTETPCQHCHMTHGITHFEANPGVVAAGGPERDHWYTHYGVGGNAPLPGILGSEKHEELAIERLKSAATVEVTTPEDAAAGEEVSIDVIVTNTGAGHKIPTGLTEVREAWLDVKVADSAGASIFRSGALDEHGIIDPDAAIFHNVIGDSDGNPTMKVWEAESILEDTRIPPKESVTETYRFTVPADAAILILKILSGINDPKQQKR</sequence>